<organism evidence="1 2">
    <name type="scientific">Batillaria attramentaria</name>
    <dbReference type="NCBI Taxonomy" id="370345"/>
    <lineage>
        <taxon>Eukaryota</taxon>
        <taxon>Metazoa</taxon>
        <taxon>Spiralia</taxon>
        <taxon>Lophotrochozoa</taxon>
        <taxon>Mollusca</taxon>
        <taxon>Gastropoda</taxon>
        <taxon>Caenogastropoda</taxon>
        <taxon>Sorbeoconcha</taxon>
        <taxon>Cerithioidea</taxon>
        <taxon>Batillariidae</taxon>
        <taxon>Batillaria</taxon>
    </lineage>
</organism>
<protein>
    <submittedName>
        <fullName evidence="1">Uncharacterized protein</fullName>
    </submittedName>
</protein>
<dbReference type="EMBL" id="JACVVK020000103">
    <property type="protein sequence ID" value="KAK7492437.1"/>
    <property type="molecule type" value="Genomic_DNA"/>
</dbReference>
<keyword evidence="2" id="KW-1185">Reference proteome</keyword>
<evidence type="ECO:0000313" key="1">
    <source>
        <dbReference type="EMBL" id="KAK7492437.1"/>
    </source>
</evidence>
<evidence type="ECO:0000313" key="2">
    <source>
        <dbReference type="Proteomes" id="UP001519460"/>
    </source>
</evidence>
<name>A0ABD0KYY9_9CAEN</name>
<accession>A0ABD0KYY9</accession>
<gene>
    <name evidence="1" type="ORF">BaRGS_00016310</name>
</gene>
<sequence>MQMAAGGMMGGSRGPSVVALRQYGRPPITHEWANLKRAKDCLTSVTAGVPVLPQPVLPDPGGATDTYVLTPI</sequence>
<proteinExistence type="predicted"/>
<comment type="caution">
    <text evidence="1">The sequence shown here is derived from an EMBL/GenBank/DDBJ whole genome shotgun (WGS) entry which is preliminary data.</text>
</comment>
<reference evidence="1 2" key="1">
    <citation type="journal article" date="2023" name="Sci. Data">
        <title>Genome assembly of the Korean intertidal mud-creeper Batillaria attramentaria.</title>
        <authorList>
            <person name="Patra A.K."/>
            <person name="Ho P.T."/>
            <person name="Jun S."/>
            <person name="Lee S.J."/>
            <person name="Kim Y."/>
            <person name="Won Y.J."/>
        </authorList>
    </citation>
    <scope>NUCLEOTIDE SEQUENCE [LARGE SCALE GENOMIC DNA]</scope>
    <source>
        <strain evidence="1">Wonlab-2016</strain>
    </source>
</reference>
<dbReference type="AlphaFoldDB" id="A0ABD0KYY9"/>
<dbReference type="Proteomes" id="UP001519460">
    <property type="component" value="Unassembled WGS sequence"/>
</dbReference>